<feature type="signal peptide" evidence="2">
    <location>
        <begin position="1"/>
        <end position="20"/>
    </location>
</feature>
<proteinExistence type="predicted"/>
<evidence type="ECO:0000313" key="4">
    <source>
        <dbReference type="Proteomes" id="UP001345013"/>
    </source>
</evidence>
<sequence length="188" mass="20389">MLSFLVQAICVAVAAALAMAHVVSNQKVSDTSKFSSGNKKKSTENDNYLDLLPIALLAFEAAGQVCLSRVLSFSDLPTIAISTLYHDQVADSLYLTRDFKLARKGSPVNVSEQDGKKRKTKGWFRRLMLVNGGRQKRQVYRTVCIVCLVLGATTGAQFVRFGAWAALWCAVGVKVGVLVAVACWAGED</sequence>
<evidence type="ECO:0000256" key="1">
    <source>
        <dbReference type="SAM" id="Phobius"/>
    </source>
</evidence>
<dbReference type="EMBL" id="JAVRRG010000041">
    <property type="protein sequence ID" value="KAK5093600.1"/>
    <property type="molecule type" value="Genomic_DNA"/>
</dbReference>
<accession>A0ABR0KCU8</accession>
<evidence type="ECO:0000313" key="3">
    <source>
        <dbReference type="EMBL" id="KAK5093600.1"/>
    </source>
</evidence>
<dbReference type="PANTHER" id="PTHR37488:SF7">
    <property type="entry name" value="DUF1275 DOMAIN PROTEIN"/>
    <property type="match status" value="1"/>
</dbReference>
<feature type="transmembrane region" description="Helical" evidence="1">
    <location>
        <begin position="165"/>
        <end position="185"/>
    </location>
</feature>
<keyword evidence="1" id="KW-1133">Transmembrane helix</keyword>
<keyword evidence="4" id="KW-1185">Reference proteome</keyword>
<dbReference type="Pfam" id="PF06912">
    <property type="entry name" value="DUF1275"/>
    <property type="match status" value="1"/>
</dbReference>
<reference evidence="3 4" key="1">
    <citation type="submission" date="2023-08" db="EMBL/GenBank/DDBJ databases">
        <title>Black Yeasts Isolated from many extreme environments.</title>
        <authorList>
            <person name="Coleine C."/>
            <person name="Stajich J.E."/>
            <person name="Selbmann L."/>
        </authorList>
    </citation>
    <scope>NUCLEOTIDE SEQUENCE [LARGE SCALE GENOMIC DNA]</scope>
    <source>
        <strain evidence="3 4">CCFEE 5885</strain>
    </source>
</reference>
<gene>
    <name evidence="3" type="ORF">LTR24_004154</name>
</gene>
<keyword evidence="1" id="KW-0472">Membrane</keyword>
<feature type="transmembrane region" description="Helical" evidence="1">
    <location>
        <begin position="139"/>
        <end position="159"/>
    </location>
</feature>
<dbReference type="PANTHER" id="PTHR37488">
    <property type="entry name" value="DUF1275 DOMAIN-CONTAINING PROTEIN"/>
    <property type="match status" value="1"/>
</dbReference>
<keyword evidence="1" id="KW-0812">Transmembrane</keyword>
<comment type="caution">
    <text evidence="3">The sequence shown here is derived from an EMBL/GenBank/DDBJ whole genome shotgun (WGS) entry which is preliminary data.</text>
</comment>
<evidence type="ECO:0000256" key="2">
    <source>
        <dbReference type="SAM" id="SignalP"/>
    </source>
</evidence>
<keyword evidence="2" id="KW-0732">Signal</keyword>
<organism evidence="3 4">
    <name type="scientific">Lithohypha guttulata</name>
    <dbReference type="NCBI Taxonomy" id="1690604"/>
    <lineage>
        <taxon>Eukaryota</taxon>
        <taxon>Fungi</taxon>
        <taxon>Dikarya</taxon>
        <taxon>Ascomycota</taxon>
        <taxon>Pezizomycotina</taxon>
        <taxon>Eurotiomycetes</taxon>
        <taxon>Chaetothyriomycetidae</taxon>
        <taxon>Chaetothyriales</taxon>
        <taxon>Trichomeriaceae</taxon>
        <taxon>Lithohypha</taxon>
    </lineage>
</organism>
<dbReference type="InterPro" id="IPR010699">
    <property type="entry name" value="DUF1275"/>
</dbReference>
<name>A0ABR0KCU8_9EURO</name>
<dbReference type="Proteomes" id="UP001345013">
    <property type="component" value="Unassembled WGS sequence"/>
</dbReference>
<feature type="chain" id="PRO_5045712611" evidence="2">
    <location>
        <begin position="21"/>
        <end position="188"/>
    </location>
</feature>
<protein>
    <submittedName>
        <fullName evidence="3">Uncharacterized protein</fullName>
    </submittedName>
</protein>